<evidence type="ECO:0000256" key="13">
    <source>
        <dbReference type="ARBA" id="ARBA00022842"/>
    </source>
</evidence>
<evidence type="ECO:0000256" key="6">
    <source>
        <dbReference type="ARBA" id="ARBA00022722"/>
    </source>
</evidence>
<evidence type="ECO:0000256" key="21">
    <source>
        <dbReference type="ARBA" id="ARBA00048173"/>
    </source>
</evidence>
<comment type="catalytic activity">
    <reaction evidence="21">
        <text>DNA(n) + a 2'-deoxyribonucleoside 5'-triphosphate = DNA(n+1) + diphosphate</text>
        <dbReference type="Rhea" id="RHEA:22508"/>
        <dbReference type="Rhea" id="RHEA-COMP:17339"/>
        <dbReference type="Rhea" id="RHEA-COMP:17340"/>
        <dbReference type="ChEBI" id="CHEBI:33019"/>
        <dbReference type="ChEBI" id="CHEBI:61560"/>
        <dbReference type="ChEBI" id="CHEBI:173112"/>
        <dbReference type="EC" id="2.7.7.49"/>
    </reaction>
</comment>
<dbReference type="GO" id="GO:0003887">
    <property type="term" value="F:DNA-directed DNA polymerase activity"/>
    <property type="evidence" value="ECO:0007669"/>
    <property type="project" value="UniProtKB-KW"/>
</dbReference>
<feature type="domain" description="Integrase catalytic" evidence="23">
    <location>
        <begin position="276"/>
        <end position="401"/>
    </location>
</feature>
<evidence type="ECO:0000256" key="14">
    <source>
        <dbReference type="ARBA" id="ARBA00022884"/>
    </source>
</evidence>
<evidence type="ECO:0000256" key="20">
    <source>
        <dbReference type="ARBA" id="ARBA00023268"/>
    </source>
</evidence>
<dbReference type="Proteomes" id="UP000235392">
    <property type="component" value="Unassembled WGS sequence"/>
</dbReference>
<keyword evidence="13" id="KW-0460">Magnesium</keyword>
<dbReference type="SUPFAM" id="SSF53098">
    <property type="entry name" value="Ribonuclease H-like"/>
    <property type="match status" value="1"/>
</dbReference>
<dbReference type="GO" id="GO:0004519">
    <property type="term" value="F:endonuclease activity"/>
    <property type="evidence" value="ECO:0007669"/>
    <property type="project" value="UniProtKB-KW"/>
</dbReference>
<evidence type="ECO:0000256" key="11">
    <source>
        <dbReference type="ARBA" id="ARBA00022801"/>
    </source>
</evidence>
<keyword evidence="20" id="KW-0511">Multifunctional enzyme</keyword>
<keyword evidence="9" id="KW-0064">Aspartyl protease</keyword>
<keyword evidence="3" id="KW-1188">Viral release from host cell</keyword>
<comment type="catalytic activity">
    <reaction evidence="22">
        <text>DNA(n) + a 2'-deoxyribonucleoside 5'-triphosphate = DNA(n+1) + diphosphate</text>
        <dbReference type="Rhea" id="RHEA:22508"/>
        <dbReference type="Rhea" id="RHEA-COMP:17339"/>
        <dbReference type="Rhea" id="RHEA-COMP:17340"/>
        <dbReference type="ChEBI" id="CHEBI:33019"/>
        <dbReference type="ChEBI" id="CHEBI:61560"/>
        <dbReference type="ChEBI" id="CHEBI:173112"/>
        <dbReference type="EC" id="2.7.7.7"/>
    </reaction>
</comment>
<dbReference type="EMBL" id="PGCI01001269">
    <property type="protein sequence ID" value="PLW05984.1"/>
    <property type="molecule type" value="Genomic_DNA"/>
</dbReference>
<dbReference type="InterPro" id="IPR001584">
    <property type="entry name" value="Integrase_cat-core"/>
</dbReference>
<evidence type="ECO:0000256" key="12">
    <source>
        <dbReference type="ARBA" id="ARBA00022840"/>
    </source>
</evidence>
<keyword evidence="6" id="KW-0540">Nuclease</keyword>
<keyword evidence="5" id="KW-0548">Nucleotidyltransferase</keyword>
<dbReference type="GO" id="GO:0032196">
    <property type="term" value="P:transposition"/>
    <property type="evidence" value="ECO:0007669"/>
    <property type="project" value="UniProtKB-KW"/>
</dbReference>
<dbReference type="SUPFAM" id="SSF56672">
    <property type="entry name" value="DNA/RNA polymerases"/>
    <property type="match status" value="1"/>
</dbReference>
<evidence type="ECO:0000256" key="15">
    <source>
        <dbReference type="ARBA" id="ARBA00022908"/>
    </source>
</evidence>
<dbReference type="PANTHER" id="PTHR42648">
    <property type="entry name" value="TRANSPOSASE, PUTATIVE-RELATED"/>
    <property type="match status" value="1"/>
</dbReference>
<keyword evidence="14" id="KW-0694">RNA-binding</keyword>
<dbReference type="Pfam" id="PF00665">
    <property type="entry name" value="rve"/>
    <property type="match status" value="1"/>
</dbReference>
<keyword evidence="16" id="KW-0695">RNA-directed DNA polymerase</keyword>
<evidence type="ECO:0000256" key="19">
    <source>
        <dbReference type="ARBA" id="ARBA00023172"/>
    </source>
</evidence>
<dbReference type="GO" id="GO:0004190">
    <property type="term" value="F:aspartic-type endopeptidase activity"/>
    <property type="evidence" value="ECO:0007669"/>
    <property type="project" value="UniProtKB-KW"/>
</dbReference>
<evidence type="ECO:0000256" key="4">
    <source>
        <dbReference type="ARBA" id="ARBA00022670"/>
    </source>
</evidence>
<keyword evidence="7" id="KW-0479">Metal-binding</keyword>
<keyword evidence="4" id="KW-0645">Protease</keyword>
<keyword evidence="12" id="KW-0067">ATP-binding</keyword>
<evidence type="ECO:0000313" key="24">
    <source>
        <dbReference type="EMBL" id="PLW05984.1"/>
    </source>
</evidence>
<evidence type="ECO:0000256" key="22">
    <source>
        <dbReference type="ARBA" id="ARBA00049244"/>
    </source>
</evidence>
<dbReference type="Gene3D" id="3.30.420.10">
    <property type="entry name" value="Ribonuclease H-like superfamily/Ribonuclease H"/>
    <property type="match status" value="1"/>
</dbReference>
<dbReference type="GO" id="GO:0003723">
    <property type="term" value="F:RNA binding"/>
    <property type="evidence" value="ECO:0007669"/>
    <property type="project" value="UniProtKB-KW"/>
</dbReference>
<keyword evidence="15" id="KW-0229">DNA integration</keyword>
<proteinExistence type="predicted"/>
<gene>
    <name evidence="24" type="ORF">PCASD_24429</name>
</gene>
<keyword evidence="2" id="KW-0815">Transposition</keyword>
<evidence type="ECO:0000256" key="1">
    <source>
        <dbReference type="ARBA" id="ARBA00002180"/>
    </source>
</evidence>
<dbReference type="GO" id="GO:0046872">
    <property type="term" value="F:metal ion binding"/>
    <property type="evidence" value="ECO:0007669"/>
    <property type="project" value="UniProtKB-KW"/>
</dbReference>
<keyword evidence="11" id="KW-0378">Hydrolase</keyword>
<evidence type="ECO:0000256" key="16">
    <source>
        <dbReference type="ARBA" id="ARBA00022918"/>
    </source>
</evidence>
<dbReference type="InterPro" id="IPR012337">
    <property type="entry name" value="RNaseH-like_sf"/>
</dbReference>
<keyword evidence="19" id="KW-0233">DNA recombination</keyword>
<dbReference type="Pfam" id="PF13976">
    <property type="entry name" value="gag_pre-integrs"/>
    <property type="match status" value="1"/>
</dbReference>
<evidence type="ECO:0000256" key="17">
    <source>
        <dbReference type="ARBA" id="ARBA00022932"/>
    </source>
</evidence>
<dbReference type="PROSITE" id="PS50994">
    <property type="entry name" value="INTEGRASE"/>
    <property type="match status" value="1"/>
</dbReference>
<evidence type="ECO:0000256" key="2">
    <source>
        <dbReference type="ARBA" id="ARBA00022578"/>
    </source>
</evidence>
<dbReference type="GO" id="GO:0005524">
    <property type="term" value="F:ATP binding"/>
    <property type="evidence" value="ECO:0007669"/>
    <property type="project" value="UniProtKB-KW"/>
</dbReference>
<evidence type="ECO:0000256" key="18">
    <source>
        <dbReference type="ARBA" id="ARBA00023113"/>
    </source>
</evidence>
<dbReference type="GO" id="GO:0006310">
    <property type="term" value="P:DNA recombination"/>
    <property type="evidence" value="ECO:0007669"/>
    <property type="project" value="UniProtKB-KW"/>
</dbReference>
<dbReference type="CDD" id="cd09272">
    <property type="entry name" value="RNase_HI_RT_Ty1"/>
    <property type="match status" value="1"/>
</dbReference>
<dbReference type="GO" id="GO:0006508">
    <property type="term" value="P:proteolysis"/>
    <property type="evidence" value="ECO:0007669"/>
    <property type="project" value="UniProtKB-KW"/>
</dbReference>
<dbReference type="InterPro" id="IPR025724">
    <property type="entry name" value="GAG-pre-integrase_dom"/>
</dbReference>
<dbReference type="InterPro" id="IPR054722">
    <property type="entry name" value="PolX-like_BBD"/>
</dbReference>
<name>A0A2N5RYE6_9BASI</name>
<keyword evidence="17" id="KW-0808">Transferase</keyword>
<dbReference type="AlphaFoldDB" id="A0A2N5RYE6"/>
<evidence type="ECO:0000256" key="9">
    <source>
        <dbReference type="ARBA" id="ARBA00022750"/>
    </source>
</evidence>
<evidence type="ECO:0000256" key="8">
    <source>
        <dbReference type="ARBA" id="ARBA00022741"/>
    </source>
</evidence>
<evidence type="ECO:0000259" key="23">
    <source>
        <dbReference type="PROSITE" id="PS50994"/>
    </source>
</evidence>
<evidence type="ECO:0000256" key="5">
    <source>
        <dbReference type="ARBA" id="ARBA00022695"/>
    </source>
</evidence>
<keyword evidence="10" id="KW-0255">Endonuclease</keyword>
<dbReference type="InterPro" id="IPR013103">
    <property type="entry name" value="RVT_2"/>
</dbReference>
<evidence type="ECO:0000313" key="25">
    <source>
        <dbReference type="Proteomes" id="UP000235392"/>
    </source>
</evidence>
<dbReference type="GO" id="GO:0003964">
    <property type="term" value="F:RNA-directed DNA polymerase activity"/>
    <property type="evidence" value="ECO:0007669"/>
    <property type="project" value="UniProtKB-KW"/>
</dbReference>
<comment type="caution">
    <text evidence="24">The sequence shown here is derived from an EMBL/GenBank/DDBJ whole genome shotgun (WGS) entry which is preliminary data.</text>
</comment>
<evidence type="ECO:0000256" key="10">
    <source>
        <dbReference type="ARBA" id="ARBA00022759"/>
    </source>
</evidence>
<accession>A0A2N5RYE6</accession>
<evidence type="ECO:0000256" key="7">
    <source>
        <dbReference type="ARBA" id="ARBA00022723"/>
    </source>
</evidence>
<keyword evidence="8" id="KW-0547">Nucleotide-binding</keyword>
<evidence type="ECO:0000256" key="3">
    <source>
        <dbReference type="ARBA" id="ARBA00022612"/>
    </source>
</evidence>
<keyword evidence="18" id="KW-0917">Virion maturation</keyword>
<comment type="function">
    <text evidence="1">The aspartyl protease (PR) mediates the proteolytic cleavages of the Gag and Gag-Pol polyproteins after assembly of the VLP.</text>
</comment>
<dbReference type="PANTHER" id="PTHR42648:SF11">
    <property type="entry name" value="TRANSPOSON TY4-P GAG-POL POLYPROTEIN"/>
    <property type="match status" value="1"/>
</dbReference>
<keyword evidence="17" id="KW-0239">DNA-directed DNA polymerase</keyword>
<dbReference type="InterPro" id="IPR039537">
    <property type="entry name" value="Retrotran_Ty1/copia-like"/>
</dbReference>
<dbReference type="Pfam" id="PF07727">
    <property type="entry name" value="RVT_2"/>
    <property type="match status" value="1"/>
</dbReference>
<protein>
    <recommendedName>
        <fullName evidence="23">Integrase catalytic domain-containing protein</fullName>
    </recommendedName>
</protein>
<dbReference type="GO" id="GO:0005634">
    <property type="term" value="C:nucleus"/>
    <property type="evidence" value="ECO:0007669"/>
    <property type="project" value="UniProtKB-ARBA"/>
</dbReference>
<sequence>MMNEFSVVQLGIPDDIIFYLNSRLNFCPILRKKRPKNENPCLIGLHNPKATHPEWKCFKLTDEQRIAARPKGESHVTASHKQEPESNYVEVSAFVSFGPDLNRPIILHSGASHHMVNDSKFFTKIKEVNIEINTGNKKQRVKAVAMGNTFLKDNHGVLFKLSDVLYTPDLSRSLILLNRLFSKNYSTTKDKKSFVINLDNALSLSGSIHNSLWELSLSLEINSVALCFSSSLGVDWHSRLGHPSSAYLKKLVPLATSVDVCETCKMCKSTKLPFKGKFSPATENLEAIHLDLAGPFQTRSVSGCQYFLTIVDQFSGFKTVKLLKHKSETLTMFEEFVPWAENQTGKRIKRIISDNGGEFKSIFFQEFCRERGITQNFAPAYTPQNNGMAERANRDILDKVRDSWIHDSLSELDDDEDKPHLRLFPEQEIPAVDNNFLCQEIIGDIDPRNILTHGRRGAEMYGAEGCSLTYGQVLSSSDKIKWINAINKEVDNVKEYEVWDVIDKNSEDKPLSCTWVFNIKPEASNQLEEHKACLCVQGFNEVFGRDYNFTYAPTGKLTSLRLLINFALQNNLKFHQIDVKCAFLNAPIPERITLNPPGLNFSSDKLLLLKKALYGLKQAPKAWHLTLSSWLLSVGFNQSYAKSCVFWLSNTWLYLHVDDIAIFSSEPDVSKNMIKRIFKIKDLGEAKHLLGMKFIQLLEEVCLNQTQYVDNTILKYGCSNLIPLATPMKPNSQLNLATNEEIRKFKDIDQSYRGIVGALNYLSTTTRPDITYSVGFLSQFLNNPAYADASWANCEMTGRSTTGYLVQWNDNLVSWRSKKQSSTFLSSTEAEYVAMSDLVKELMWLQMVVGTSPSLEIPNKLPIFEDNQAAICLANNKSNHSSFKNKHMNLRFHFIRSEIIADQVVVIYKRKHQMLADFLTKTIGRSSIFKALRVLNAAMPSKPPG</sequence>
<dbReference type="Pfam" id="PF22936">
    <property type="entry name" value="Pol_BBD"/>
    <property type="match status" value="1"/>
</dbReference>
<dbReference type="InterPro" id="IPR036397">
    <property type="entry name" value="RNaseH_sf"/>
</dbReference>
<dbReference type="GO" id="GO:0015074">
    <property type="term" value="P:DNA integration"/>
    <property type="evidence" value="ECO:0007669"/>
    <property type="project" value="UniProtKB-KW"/>
</dbReference>
<dbReference type="InterPro" id="IPR043502">
    <property type="entry name" value="DNA/RNA_pol_sf"/>
</dbReference>
<organism evidence="24 25">
    <name type="scientific">Puccinia coronata f. sp. avenae</name>
    <dbReference type="NCBI Taxonomy" id="200324"/>
    <lineage>
        <taxon>Eukaryota</taxon>
        <taxon>Fungi</taxon>
        <taxon>Dikarya</taxon>
        <taxon>Basidiomycota</taxon>
        <taxon>Pucciniomycotina</taxon>
        <taxon>Pucciniomycetes</taxon>
        <taxon>Pucciniales</taxon>
        <taxon>Pucciniaceae</taxon>
        <taxon>Puccinia</taxon>
    </lineage>
</organism>
<reference evidence="24 25" key="1">
    <citation type="submission" date="2017-11" db="EMBL/GenBank/DDBJ databases">
        <title>De novo assembly and phasing of dikaryotic genomes from two isolates of Puccinia coronata f. sp. avenae, the causal agent of oat crown rust.</title>
        <authorList>
            <person name="Miller M.E."/>
            <person name="Zhang Y."/>
            <person name="Omidvar V."/>
            <person name="Sperschneider J."/>
            <person name="Schwessinger B."/>
            <person name="Raley C."/>
            <person name="Palmer J.M."/>
            <person name="Garnica D."/>
            <person name="Upadhyaya N."/>
            <person name="Rathjen J."/>
            <person name="Taylor J.M."/>
            <person name="Park R.F."/>
            <person name="Dodds P.N."/>
            <person name="Hirsch C.D."/>
            <person name="Kianian S.F."/>
            <person name="Figueroa M."/>
        </authorList>
    </citation>
    <scope>NUCLEOTIDE SEQUENCE [LARGE SCALE GENOMIC DNA]</scope>
    <source>
        <strain evidence="24">12SD80</strain>
    </source>
</reference>